<proteinExistence type="predicted"/>
<name>A0A3S5B5R7_9PLAT</name>
<dbReference type="EMBL" id="CAAALY010254664">
    <property type="protein sequence ID" value="VEL37334.1"/>
    <property type="molecule type" value="Genomic_DNA"/>
</dbReference>
<protein>
    <submittedName>
        <fullName evidence="1">Uncharacterized protein</fullName>
    </submittedName>
</protein>
<dbReference type="Proteomes" id="UP000784294">
    <property type="component" value="Unassembled WGS sequence"/>
</dbReference>
<keyword evidence="2" id="KW-1185">Reference proteome</keyword>
<organism evidence="1 2">
    <name type="scientific">Protopolystoma xenopodis</name>
    <dbReference type="NCBI Taxonomy" id="117903"/>
    <lineage>
        <taxon>Eukaryota</taxon>
        <taxon>Metazoa</taxon>
        <taxon>Spiralia</taxon>
        <taxon>Lophotrochozoa</taxon>
        <taxon>Platyhelminthes</taxon>
        <taxon>Monogenea</taxon>
        <taxon>Polyopisthocotylea</taxon>
        <taxon>Polystomatidea</taxon>
        <taxon>Polystomatidae</taxon>
        <taxon>Protopolystoma</taxon>
    </lineage>
</organism>
<reference evidence="1" key="1">
    <citation type="submission" date="2018-11" db="EMBL/GenBank/DDBJ databases">
        <authorList>
            <consortium name="Pathogen Informatics"/>
        </authorList>
    </citation>
    <scope>NUCLEOTIDE SEQUENCE</scope>
</reference>
<accession>A0A3S5B5R7</accession>
<gene>
    <name evidence="1" type="ORF">PXEA_LOCUS30774</name>
</gene>
<dbReference type="AlphaFoldDB" id="A0A3S5B5R7"/>
<evidence type="ECO:0000313" key="1">
    <source>
        <dbReference type="EMBL" id="VEL37334.1"/>
    </source>
</evidence>
<evidence type="ECO:0000313" key="2">
    <source>
        <dbReference type="Proteomes" id="UP000784294"/>
    </source>
</evidence>
<sequence length="117" mass="12216">MQLGGPGQGPVPVRVETPSSSARALVLSGWIGAAVSGGLTVCRIGLRRFTCAAPSAAAVGKSILVVLACYLADGYQGSSSTEPSVAPFTASPWPLAPRLGRHRTIRRRLSGHDFRFK</sequence>
<comment type="caution">
    <text evidence="1">The sequence shown here is derived from an EMBL/GenBank/DDBJ whole genome shotgun (WGS) entry which is preliminary data.</text>
</comment>